<name>A0AAV5QTL8_9ASCO</name>
<dbReference type="GeneID" id="90076079"/>
<dbReference type="GO" id="GO:0000228">
    <property type="term" value="C:nuclear chromosome"/>
    <property type="evidence" value="ECO:0007669"/>
    <property type="project" value="InterPro"/>
</dbReference>
<evidence type="ECO:0000256" key="6">
    <source>
        <dbReference type="SAM" id="MobiDB-lite"/>
    </source>
</evidence>
<keyword evidence="5" id="KW-0539">Nucleus</keyword>
<dbReference type="EMBL" id="BTFZ01000013">
    <property type="protein sequence ID" value="GMM38104.1"/>
    <property type="molecule type" value="Genomic_DNA"/>
</dbReference>
<dbReference type="InterPro" id="IPR006939">
    <property type="entry name" value="SNF5"/>
</dbReference>
<proteinExistence type="inferred from homology"/>
<dbReference type="RefSeq" id="XP_064855100.1">
    <property type="nucleotide sequence ID" value="XM_064999028.1"/>
</dbReference>
<accession>A0AAV5QTL8</accession>
<keyword evidence="3" id="KW-0805">Transcription regulation</keyword>
<protein>
    <submittedName>
        <fullName evidence="7">Sfh1 protein</fullName>
    </submittedName>
</protein>
<evidence type="ECO:0000256" key="1">
    <source>
        <dbReference type="ARBA" id="ARBA00004123"/>
    </source>
</evidence>
<dbReference type="PANTHER" id="PTHR10019">
    <property type="entry name" value="SNF5"/>
    <property type="match status" value="1"/>
</dbReference>
<keyword evidence="4" id="KW-0804">Transcription</keyword>
<organism evidence="7 8">
    <name type="scientific">Saccharomycopsis crataegensis</name>
    <dbReference type="NCBI Taxonomy" id="43959"/>
    <lineage>
        <taxon>Eukaryota</taxon>
        <taxon>Fungi</taxon>
        <taxon>Dikarya</taxon>
        <taxon>Ascomycota</taxon>
        <taxon>Saccharomycotina</taxon>
        <taxon>Saccharomycetes</taxon>
        <taxon>Saccharomycopsidaceae</taxon>
        <taxon>Saccharomycopsis</taxon>
    </lineage>
</organism>
<evidence type="ECO:0000256" key="4">
    <source>
        <dbReference type="ARBA" id="ARBA00023163"/>
    </source>
</evidence>
<dbReference type="GO" id="GO:0006338">
    <property type="term" value="P:chromatin remodeling"/>
    <property type="evidence" value="ECO:0007669"/>
    <property type="project" value="InterPro"/>
</dbReference>
<evidence type="ECO:0000256" key="2">
    <source>
        <dbReference type="ARBA" id="ARBA00010239"/>
    </source>
</evidence>
<keyword evidence="8" id="KW-1185">Reference proteome</keyword>
<evidence type="ECO:0000313" key="7">
    <source>
        <dbReference type="EMBL" id="GMM38104.1"/>
    </source>
</evidence>
<dbReference type="AlphaFoldDB" id="A0AAV5QTL8"/>
<gene>
    <name evidence="7" type="ORF">DASC09_054290</name>
</gene>
<feature type="region of interest" description="Disordered" evidence="6">
    <location>
        <begin position="1"/>
        <end position="32"/>
    </location>
</feature>
<comment type="caution">
    <text evidence="7">The sequence shown here is derived from an EMBL/GenBank/DDBJ whole genome shotgun (WGS) entry which is preliminary data.</text>
</comment>
<comment type="similarity">
    <text evidence="2">Belongs to the SNF5 family.</text>
</comment>
<sequence>MAGQPRQPVVRQQQQQPQNTEPFTQLSGTSQTTSITTTDTYFTFPSTMLMEKPLFPQALTTTFHSRVENENTALYITTQTSRGKKRNATVVNYAEDFFEENSDDDNSDDSLTSSSRRRNGSSMFSMSSVDPNNLTGNALLNNFQGKLATKTPHQRFTNYEMVRNANAGETLVPIRIDLDHNNGNNRIVDFFMWNLHETLLTPEKFAEIMCQDLEFSAGVQQQIANSIQLQLDDYSQSMPIQLAEDLHIHVVIDLTVNLEKQFYDDKFEWDLTCSEGLTPEQFAEIVVADLGISREFYPAIAHALHEAIINSKKDALEGRLPQEVVNGAAYGREAGWRFDPENLGQEWCPTVETLTQQEIEKREMEKQRNMRRMKRDTKKVDDGRRGRRSRRYDELEGTWVTY</sequence>
<feature type="region of interest" description="Disordered" evidence="6">
    <location>
        <begin position="364"/>
        <end position="390"/>
    </location>
</feature>
<reference evidence="7 8" key="1">
    <citation type="journal article" date="2023" name="Elife">
        <title>Identification of key yeast species and microbe-microbe interactions impacting larval growth of Drosophila in the wild.</title>
        <authorList>
            <person name="Mure A."/>
            <person name="Sugiura Y."/>
            <person name="Maeda R."/>
            <person name="Honda K."/>
            <person name="Sakurai N."/>
            <person name="Takahashi Y."/>
            <person name="Watada M."/>
            <person name="Katoh T."/>
            <person name="Gotoh A."/>
            <person name="Gotoh Y."/>
            <person name="Taniguchi I."/>
            <person name="Nakamura K."/>
            <person name="Hayashi T."/>
            <person name="Katayama T."/>
            <person name="Uemura T."/>
            <person name="Hattori Y."/>
        </authorList>
    </citation>
    <scope>NUCLEOTIDE SEQUENCE [LARGE SCALE GENOMIC DNA]</scope>
    <source>
        <strain evidence="7 8">SC-9</strain>
    </source>
</reference>
<feature type="compositionally biased region" description="Polar residues" evidence="6">
    <location>
        <begin position="120"/>
        <end position="130"/>
    </location>
</feature>
<evidence type="ECO:0000313" key="8">
    <source>
        <dbReference type="Proteomes" id="UP001360560"/>
    </source>
</evidence>
<evidence type="ECO:0000256" key="5">
    <source>
        <dbReference type="ARBA" id="ARBA00023242"/>
    </source>
</evidence>
<dbReference type="Pfam" id="PF04855">
    <property type="entry name" value="SNF5"/>
    <property type="match status" value="1"/>
</dbReference>
<dbReference type="Proteomes" id="UP001360560">
    <property type="component" value="Unassembled WGS sequence"/>
</dbReference>
<feature type="region of interest" description="Disordered" evidence="6">
    <location>
        <begin position="99"/>
        <end position="130"/>
    </location>
</feature>
<evidence type="ECO:0000256" key="3">
    <source>
        <dbReference type="ARBA" id="ARBA00023015"/>
    </source>
</evidence>
<feature type="compositionally biased region" description="Acidic residues" evidence="6">
    <location>
        <begin position="99"/>
        <end position="108"/>
    </location>
</feature>
<comment type="subcellular location">
    <subcellularLocation>
        <location evidence="1">Nucleus</location>
    </subcellularLocation>
</comment>